<name>A0A8S2FBR4_9BILA</name>
<accession>A0A8S2FBR4</accession>
<sequence>MDKVSLLEEFKVWDSYVCKNGNKFYLFGEKYVHAYNSRTSDQLYERILTWDTKSYINKAFCMIPNEERFIVANEKRIIMIEDAEGTFNKTGRLPLNSSDNALVSVRCVGDYVLCLVFDSAKARGSITLLALYEHIEILPLYVSYYYNGVTSPDTFDLTPEQILYLSTEDGIVWILNIQKILTEKGQQKSISLDNEYQYKICDDKIEDYVEKLQCRQNKIFISFTNNIKIFDTNFQLLETLSNHMSDIVWCVNETSDVLVTIRNYNQFEMIKLNEHKTVSIQFLSNVLNAELINTKTMLTDERQCYVLLLLDDHSIQLLDINGLSQNSLIPDGLYTKIKTFDVSFLPVIFT</sequence>
<dbReference type="EMBL" id="CAJNOK010027188">
    <property type="protein sequence ID" value="CAF1415789.1"/>
    <property type="molecule type" value="Genomic_DNA"/>
</dbReference>
<dbReference type="Proteomes" id="UP000677228">
    <property type="component" value="Unassembled WGS sequence"/>
</dbReference>
<dbReference type="InterPro" id="IPR036322">
    <property type="entry name" value="WD40_repeat_dom_sf"/>
</dbReference>
<dbReference type="SUPFAM" id="SSF50978">
    <property type="entry name" value="WD40 repeat-like"/>
    <property type="match status" value="1"/>
</dbReference>
<dbReference type="AlphaFoldDB" id="A0A8S2FBR4"/>
<reference evidence="1" key="1">
    <citation type="submission" date="2021-02" db="EMBL/GenBank/DDBJ databases">
        <authorList>
            <person name="Nowell W R."/>
        </authorList>
    </citation>
    <scope>NUCLEOTIDE SEQUENCE</scope>
</reference>
<dbReference type="EMBL" id="CAJOBA010048942">
    <property type="protein sequence ID" value="CAF4218202.1"/>
    <property type="molecule type" value="Genomic_DNA"/>
</dbReference>
<evidence type="ECO:0000313" key="2">
    <source>
        <dbReference type="EMBL" id="CAF4218202.1"/>
    </source>
</evidence>
<evidence type="ECO:0000313" key="1">
    <source>
        <dbReference type="EMBL" id="CAF1415789.1"/>
    </source>
</evidence>
<organism evidence="1 3">
    <name type="scientific">Didymodactylos carnosus</name>
    <dbReference type="NCBI Taxonomy" id="1234261"/>
    <lineage>
        <taxon>Eukaryota</taxon>
        <taxon>Metazoa</taxon>
        <taxon>Spiralia</taxon>
        <taxon>Gnathifera</taxon>
        <taxon>Rotifera</taxon>
        <taxon>Eurotatoria</taxon>
        <taxon>Bdelloidea</taxon>
        <taxon>Philodinida</taxon>
        <taxon>Philodinidae</taxon>
        <taxon>Didymodactylos</taxon>
    </lineage>
</organism>
<gene>
    <name evidence="1" type="ORF">OVA965_LOCUS33524</name>
    <name evidence="2" type="ORF">TMI583_LOCUS34414</name>
</gene>
<dbReference type="Proteomes" id="UP000682733">
    <property type="component" value="Unassembled WGS sequence"/>
</dbReference>
<evidence type="ECO:0000313" key="3">
    <source>
        <dbReference type="Proteomes" id="UP000677228"/>
    </source>
</evidence>
<proteinExistence type="predicted"/>
<comment type="caution">
    <text evidence="1">The sequence shown here is derived from an EMBL/GenBank/DDBJ whole genome shotgun (WGS) entry which is preliminary data.</text>
</comment>
<protein>
    <submittedName>
        <fullName evidence="1">Uncharacterized protein</fullName>
    </submittedName>
</protein>